<dbReference type="Gene3D" id="3.40.190.10">
    <property type="entry name" value="Periplasmic binding protein-like II"/>
    <property type="match status" value="1"/>
</dbReference>
<sequence>MGLSRRRFLAGALSTTALAATGCAGTVAKPGDLSRLRVMAPASPGGGWDTTARLLQRVIRSTAIARNVQVFNVEGAGGTIGLGQLSRETDDALLMMMGLVMVGAIETNKSSVGLTDVTPVARLLGEPEIIVAPAASPYDSLGDFVRAWKDDPRGLPIAGGSAGGTDQVLAGLLGTAGGVDPKQINYIAYSGGGQSLAALLGNQVAAGISGIGEYGPQVLSGDLKGWAVSSEERSAQVPDVPTIKEAGFDVVVSNWRGLMTHPGIGEQPLADLIELVQRAHDTPEWRDVLAKQGWDDEFLAGADYGRFLADEEQRVSTILRQIGLV</sequence>
<accession>A0ABP6YGS5</accession>
<feature type="chain" id="PRO_5047477227" evidence="2">
    <location>
        <begin position="20"/>
        <end position="325"/>
    </location>
</feature>
<dbReference type="PANTHER" id="PTHR42928:SF3">
    <property type="entry name" value="UPF0065 PROTEIN YFLP"/>
    <property type="match status" value="1"/>
</dbReference>
<organism evidence="3 4">
    <name type="scientific">Microlunatus spumicola</name>
    <dbReference type="NCBI Taxonomy" id="81499"/>
    <lineage>
        <taxon>Bacteria</taxon>
        <taxon>Bacillati</taxon>
        <taxon>Actinomycetota</taxon>
        <taxon>Actinomycetes</taxon>
        <taxon>Propionibacteriales</taxon>
        <taxon>Propionibacteriaceae</taxon>
        <taxon>Microlunatus</taxon>
    </lineage>
</organism>
<comment type="caution">
    <text evidence="3">The sequence shown here is derived from an EMBL/GenBank/DDBJ whole genome shotgun (WGS) entry which is preliminary data.</text>
</comment>
<dbReference type="PROSITE" id="PS51257">
    <property type="entry name" value="PROKAR_LIPOPROTEIN"/>
    <property type="match status" value="1"/>
</dbReference>
<dbReference type="EMBL" id="BAAAYR010000008">
    <property type="protein sequence ID" value="GAA3580402.1"/>
    <property type="molecule type" value="Genomic_DNA"/>
</dbReference>
<dbReference type="InterPro" id="IPR006311">
    <property type="entry name" value="TAT_signal"/>
</dbReference>
<name>A0ABP6YGS5_9ACTN</name>
<proteinExistence type="inferred from homology"/>
<keyword evidence="2" id="KW-0732">Signal</keyword>
<dbReference type="Gene3D" id="3.40.190.150">
    <property type="entry name" value="Bordetella uptake gene, domain 1"/>
    <property type="match status" value="1"/>
</dbReference>
<dbReference type="Proteomes" id="UP001500767">
    <property type="component" value="Unassembled WGS sequence"/>
</dbReference>
<feature type="signal peptide" evidence="2">
    <location>
        <begin position="1"/>
        <end position="19"/>
    </location>
</feature>
<reference evidence="4" key="1">
    <citation type="journal article" date="2019" name="Int. J. Syst. Evol. Microbiol.">
        <title>The Global Catalogue of Microorganisms (GCM) 10K type strain sequencing project: providing services to taxonomists for standard genome sequencing and annotation.</title>
        <authorList>
            <consortium name="The Broad Institute Genomics Platform"/>
            <consortium name="The Broad Institute Genome Sequencing Center for Infectious Disease"/>
            <person name="Wu L."/>
            <person name="Ma J."/>
        </authorList>
    </citation>
    <scope>NUCLEOTIDE SEQUENCE [LARGE SCALE GENOMIC DNA]</scope>
    <source>
        <strain evidence="4">JCM 16540</strain>
    </source>
</reference>
<dbReference type="InterPro" id="IPR005064">
    <property type="entry name" value="BUG"/>
</dbReference>
<evidence type="ECO:0000313" key="3">
    <source>
        <dbReference type="EMBL" id="GAA3580402.1"/>
    </source>
</evidence>
<dbReference type="PANTHER" id="PTHR42928">
    <property type="entry name" value="TRICARBOXYLATE-BINDING PROTEIN"/>
    <property type="match status" value="1"/>
</dbReference>
<gene>
    <name evidence="3" type="ORF">GCM10022197_42760</name>
</gene>
<dbReference type="Pfam" id="PF03401">
    <property type="entry name" value="TctC"/>
    <property type="match status" value="1"/>
</dbReference>
<dbReference type="InterPro" id="IPR042100">
    <property type="entry name" value="Bug_dom1"/>
</dbReference>
<dbReference type="RefSeq" id="WP_204910964.1">
    <property type="nucleotide sequence ID" value="NZ_BAAAYR010000008.1"/>
</dbReference>
<dbReference type="PIRSF" id="PIRSF017082">
    <property type="entry name" value="YflP"/>
    <property type="match status" value="1"/>
</dbReference>
<dbReference type="SUPFAM" id="SSF53850">
    <property type="entry name" value="Periplasmic binding protein-like II"/>
    <property type="match status" value="1"/>
</dbReference>
<evidence type="ECO:0000256" key="2">
    <source>
        <dbReference type="SAM" id="SignalP"/>
    </source>
</evidence>
<protein>
    <submittedName>
        <fullName evidence="3">Tripartite tricarboxylate transporter substrate binding protein</fullName>
    </submittedName>
</protein>
<evidence type="ECO:0000256" key="1">
    <source>
        <dbReference type="ARBA" id="ARBA00006987"/>
    </source>
</evidence>
<comment type="similarity">
    <text evidence="1">Belongs to the UPF0065 (bug) family.</text>
</comment>
<keyword evidence="4" id="KW-1185">Reference proteome</keyword>
<dbReference type="CDD" id="cd07012">
    <property type="entry name" value="PBP2_Bug_TTT"/>
    <property type="match status" value="1"/>
</dbReference>
<evidence type="ECO:0000313" key="4">
    <source>
        <dbReference type="Proteomes" id="UP001500767"/>
    </source>
</evidence>
<dbReference type="PROSITE" id="PS51318">
    <property type="entry name" value="TAT"/>
    <property type="match status" value="1"/>
</dbReference>